<dbReference type="NCBIfam" id="NF009251">
    <property type="entry name" value="PRK12607.1"/>
    <property type="match status" value="1"/>
</dbReference>
<dbReference type="GO" id="GO:0006189">
    <property type="term" value="P:'de novo' IMP biosynthetic process"/>
    <property type="evidence" value="ECO:0007669"/>
    <property type="project" value="UniProtKB-UniRule"/>
</dbReference>
<evidence type="ECO:0000256" key="8">
    <source>
        <dbReference type="HAMAP-Rule" id="MF_00137"/>
    </source>
</evidence>
<dbReference type="GO" id="GO:0004639">
    <property type="term" value="F:phosphoribosylaminoimidazolesuccinocarboxamide synthase activity"/>
    <property type="evidence" value="ECO:0007669"/>
    <property type="project" value="UniProtKB-UniRule"/>
</dbReference>
<protein>
    <recommendedName>
        <fullName evidence="8">Phosphoribosylaminoimidazole-succinocarboxamide synthase</fullName>
        <ecNumber evidence="8">6.3.2.6</ecNumber>
    </recommendedName>
    <alternativeName>
        <fullName evidence="8">SAICAR synthetase</fullName>
    </alternativeName>
</protein>
<dbReference type="OrthoDB" id="9801549at2"/>
<reference evidence="10 11" key="1">
    <citation type="submission" date="2015-01" db="EMBL/GenBank/DDBJ databases">
        <title>Genome Sequence of Magnetospirillum magnetotacticum Strain MS-1.</title>
        <authorList>
            <person name="Marinov G.K."/>
            <person name="Smalley M.D."/>
            <person name="DeSalvo G."/>
        </authorList>
    </citation>
    <scope>NUCLEOTIDE SEQUENCE [LARGE SCALE GENOMIC DNA]</scope>
    <source>
        <strain evidence="10 11">MS-1</strain>
    </source>
</reference>
<dbReference type="AlphaFoldDB" id="A0A0C2YFP1"/>
<dbReference type="Proteomes" id="UP000031971">
    <property type="component" value="Unassembled WGS sequence"/>
</dbReference>
<dbReference type="PROSITE" id="PS01058">
    <property type="entry name" value="SAICAR_SYNTHETASE_2"/>
    <property type="match status" value="1"/>
</dbReference>
<dbReference type="SUPFAM" id="SSF56104">
    <property type="entry name" value="SAICAR synthase-like"/>
    <property type="match status" value="1"/>
</dbReference>
<dbReference type="GO" id="GO:0005737">
    <property type="term" value="C:cytoplasm"/>
    <property type="evidence" value="ECO:0007669"/>
    <property type="project" value="TreeGrafter"/>
</dbReference>
<evidence type="ECO:0000259" key="9">
    <source>
        <dbReference type="Pfam" id="PF01259"/>
    </source>
</evidence>
<dbReference type="RefSeq" id="WP_009867622.1">
    <property type="nucleotide sequence ID" value="NZ_JXSL01000027.1"/>
</dbReference>
<dbReference type="PROSITE" id="PS01057">
    <property type="entry name" value="SAICAR_SYNTHETASE_1"/>
    <property type="match status" value="1"/>
</dbReference>
<evidence type="ECO:0000256" key="5">
    <source>
        <dbReference type="ARBA" id="ARBA00022755"/>
    </source>
</evidence>
<dbReference type="GO" id="GO:0005524">
    <property type="term" value="F:ATP binding"/>
    <property type="evidence" value="ECO:0007669"/>
    <property type="project" value="UniProtKB-KW"/>
</dbReference>
<evidence type="ECO:0000313" key="10">
    <source>
        <dbReference type="EMBL" id="KIL98529.1"/>
    </source>
</evidence>
<keyword evidence="6 8" id="KW-0067">ATP-binding</keyword>
<dbReference type="Gene3D" id="3.30.470.20">
    <property type="entry name" value="ATP-grasp fold, B domain"/>
    <property type="match status" value="1"/>
</dbReference>
<proteinExistence type="inferred from homology"/>
<dbReference type="UniPathway" id="UPA00074">
    <property type="reaction ID" value="UER00131"/>
</dbReference>
<evidence type="ECO:0000256" key="3">
    <source>
        <dbReference type="ARBA" id="ARBA00022598"/>
    </source>
</evidence>
<keyword evidence="4 8" id="KW-0547">Nucleotide-binding</keyword>
<name>A0A0C2YFP1_PARME</name>
<dbReference type="Gene3D" id="3.30.200.20">
    <property type="entry name" value="Phosphorylase Kinase, domain 1"/>
    <property type="match status" value="1"/>
</dbReference>
<feature type="domain" description="SAICAR synthetase/ADE2 N-terminal" evidence="9">
    <location>
        <begin position="26"/>
        <end position="274"/>
    </location>
</feature>
<comment type="catalytic activity">
    <reaction evidence="7 8">
        <text>5-amino-1-(5-phospho-D-ribosyl)imidazole-4-carboxylate + L-aspartate + ATP = (2S)-2-[5-amino-1-(5-phospho-beta-D-ribosyl)imidazole-4-carboxamido]succinate + ADP + phosphate + 2 H(+)</text>
        <dbReference type="Rhea" id="RHEA:22628"/>
        <dbReference type="ChEBI" id="CHEBI:15378"/>
        <dbReference type="ChEBI" id="CHEBI:29991"/>
        <dbReference type="ChEBI" id="CHEBI:30616"/>
        <dbReference type="ChEBI" id="CHEBI:43474"/>
        <dbReference type="ChEBI" id="CHEBI:58443"/>
        <dbReference type="ChEBI" id="CHEBI:77657"/>
        <dbReference type="ChEBI" id="CHEBI:456216"/>
        <dbReference type="EC" id="6.3.2.6"/>
    </reaction>
</comment>
<dbReference type="InterPro" id="IPR028923">
    <property type="entry name" value="SAICAR_synt/ADE2_N"/>
</dbReference>
<evidence type="ECO:0000256" key="6">
    <source>
        <dbReference type="ARBA" id="ARBA00022840"/>
    </source>
</evidence>
<dbReference type="Pfam" id="PF01259">
    <property type="entry name" value="SAICAR_synt"/>
    <property type="match status" value="1"/>
</dbReference>
<dbReference type="EMBL" id="JXSL01000027">
    <property type="protein sequence ID" value="KIL98529.1"/>
    <property type="molecule type" value="Genomic_DNA"/>
</dbReference>
<sequence length="325" mass="36364">MLLAAAIRAAIPGVLTEAEFPELPNYYRGKVRENYDLPDGRRILISTDRQSAFDQVLAAVPFKGQVLTQTARFWFEATKDICPNHVIEYPDPNVVVGKRLDMLPIEMVVRDYLTGSTDTSIWSMYKAGRRNMYGLDFADGMVKNDKLPLTILTPTTKADVGGHDAPISPADVVARGLLTQAQWDELARLSLALFARGREIAAKHGLILVDTKFEFGVDGQGRITLADEILTPDSSRYWKADSYAGRHARAEEPESLDKEFLRIWIAARCDPYTQPIPVIPDDTLVEFSAKYISLFETVTGLPFEAPSSAETVKDRIRRNLARYLP</sequence>
<evidence type="ECO:0000313" key="11">
    <source>
        <dbReference type="Proteomes" id="UP000031971"/>
    </source>
</evidence>
<evidence type="ECO:0000256" key="2">
    <source>
        <dbReference type="ARBA" id="ARBA00010190"/>
    </source>
</evidence>
<comment type="similarity">
    <text evidence="2 8">Belongs to the SAICAR synthetase family.</text>
</comment>
<keyword evidence="3 8" id="KW-0436">Ligase</keyword>
<dbReference type="PANTHER" id="PTHR43700">
    <property type="entry name" value="PHOSPHORIBOSYLAMINOIMIDAZOLE-SUCCINOCARBOXAMIDE SYNTHASE"/>
    <property type="match status" value="1"/>
</dbReference>
<keyword evidence="11" id="KW-1185">Reference proteome</keyword>
<dbReference type="CDD" id="cd01414">
    <property type="entry name" value="SAICAR_synt_Sc"/>
    <property type="match status" value="1"/>
</dbReference>
<accession>A0A0C2YFP1</accession>
<organism evidence="10 11">
    <name type="scientific">Paramagnetospirillum magnetotacticum MS-1</name>
    <dbReference type="NCBI Taxonomy" id="272627"/>
    <lineage>
        <taxon>Bacteria</taxon>
        <taxon>Pseudomonadati</taxon>
        <taxon>Pseudomonadota</taxon>
        <taxon>Alphaproteobacteria</taxon>
        <taxon>Rhodospirillales</taxon>
        <taxon>Magnetospirillaceae</taxon>
        <taxon>Paramagnetospirillum</taxon>
    </lineage>
</organism>
<dbReference type="EC" id="6.3.2.6" evidence="8"/>
<gene>
    <name evidence="8" type="primary">purC</name>
    <name evidence="10" type="ORF">CCC_01979</name>
</gene>
<evidence type="ECO:0000256" key="1">
    <source>
        <dbReference type="ARBA" id="ARBA00004672"/>
    </source>
</evidence>
<dbReference type="InterPro" id="IPR018236">
    <property type="entry name" value="SAICAR_synthetase_CS"/>
</dbReference>
<comment type="caution">
    <text evidence="10">The sequence shown here is derived from an EMBL/GenBank/DDBJ whole genome shotgun (WGS) entry which is preliminary data.</text>
</comment>
<dbReference type="PANTHER" id="PTHR43700:SF1">
    <property type="entry name" value="PHOSPHORIBOSYLAMINOIMIDAZOLE-SUCCINOCARBOXAMIDE SYNTHASE"/>
    <property type="match status" value="1"/>
</dbReference>
<dbReference type="HAMAP" id="MF_00137">
    <property type="entry name" value="SAICAR_synth"/>
    <property type="match status" value="1"/>
</dbReference>
<keyword evidence="5 8" id="KW-0658">Purine biosynthesis</keyword>
<comment type="pathway">
    <text evidence="1 8">Purine metabolism; IMP biosynthesis via de novo pathway; 5-amino-1-(5-phospho-D-ribosyl)imidazole-4-carboxamide from 5-amino-1-(5-phospho-D-ribosyl)imidazole-4-carboxylate: step 1/2.</text>
</comment>
<dbReference type="STRING" id="272627.CCC_01979"/>
<evidence type="ECO:0000256" key="7">
    <source>
        <dbReference type="ARBA" id="ARBA00048475"/>
    </source>
</evidence>
<evidence type="ECO:0000256" key="4">
    <source>
        <dbReference type="ARBA" id="ARBA00022741"/>
    </source>
</evidence>